<evidence type="ECO:0000313" key="5">
    <source>
        <dbReference type="EMBL" id="KAL3422180.1"/>
    </source>
</evidence>
<sequence length="522" mass="57704">MRCDICLRTGGDKLPFLCPTDARNQLYEPRIQHAQILLEKDALDQQITALLSPEPNASDKTTILSLVGPQTTISQWDIDHEHAEADQIADRTQLIIAHADELRAKVAKAREEISRKKATIVRRKSELASALNGVEARRTRQKEEAEQSLRMTKYKWKQTHTITATSRVFLCSEAARLYGLRRIRRNGELEEYRIGGIPIGDLRSLNTAIPAQITTALSHIVHLLMLTTHYLGIRLPAEITLPHRDYPLPTIFSLSSSYMHTNVPFPGSTPVPSSSNSPSASRHAESVPQPRPRPLFITKPLPILAKEDTAGYILFLEGVTLLAYNVAWVCKSQGVQVGVEGSGNIEDIFAIGRNFYNLLLTSPSRPVPSSRVPSSHSTARDSSRDTDVESEDTRRTTPTSVMGRYSHATAYSFLGGADGTEFIRSWKLPSPIKLADNLKTRLLSEVANAEWEVLDQDAWAEDDELGDDGVVVGARNEASSSGRMAGMQSFMSMRTVVDAVEMLGGDGERKAGTNGWTKLKPR</sequence>
<comment type="caution">
    <text evidence="5">The sequence shown here is derived from an EMBL/GenBank/DDBJ whole genome shotgun (WGS) entry which is preliminary data.</text>
</comment>
<feature type="compositionally biased region" description="Low complexity" evidence="4">
    <location>
        <begin position="267"/>
        <end position="281"/>
    </location>
</feature>
<evidence type="ECO:0000256" key="4">
    <source>
        <dbReference type="SAM" id="MobiDB-lite"/>
    </source>
</evidence>
<dbReference type="Pfam" id="PF10186">
    <property type="entry name" value="ATG14"/>
    <property type="match status" value="1"/>
</dbReference>
<organism evidence="5 6">
    <name type="scientific">Phlyctema vagabunda</name>
    <dbReference type="NCBI Taxonomy" id="108571"/>
    <lineage>
        <taxon>Eukaryota</taxon>
        <taxon>Fungi</taxon>
        <taxon>Dikarya</taxon>
        <taxon>Ascomycota</taxon>
        <taxon>Pezizomycotina</taxon>
        <taxon>Leotiomycetes</taxon>
        <taxon>Helotiales</taxon>
        <taxon>Dermateaceae</taxon>
        <taxon>Phlyctema</taxon>
    </lineage>
</organism>
<evidence type="ECO:0000313" key="6">
    <source>
        <dbReference type="Proteomes" id="UP001629113"/>
    </source>
</evidence>
<accession>A0ABR4PFZ0</accession>
<feature type="region of interest" description="Disordered" evidence="4">
    <location>
        <begin position="267"/>
        <end position="292"/>
    </location>
</feature>
<dbReference type="PANTHER" id="PTHR15157">
    <property type="entry name" value="UV RADIATION RESISTANCE-ASSOCIATED GENE PROTEIN"/>
    <property type="match status" value="1"/>
</dbReference>
<dbReference type="Proteomes" id="UP001629113">
    <property type="component" value="Unassembled WGS sequence"/>
</dbReference>
<keyword evidence="3" id="KW-0175">Coiled coil</keyword>
<feature type="compositionally biased region" description="Basic and acidic residues" evidence="4">
    <location>
        <begin position="378"/>
        <end position="395"/>
    </location>
</feature>
<comment type="similarity">
    <text evidence="1">Belongs to the ATG14 family.</text>
</comment>
<feature type="region of interest" description="Disordered" evidence="4">
    <location>
        <begin position="365"/>
        <end position="401"/>
    </location>
</feature>
<reference evidence="5 6" key="1">
    <citation type="submission" date="2024-06" db="EMBL/GenBank/DDBJ databases">
        <title>Complete genome of Phlyctema vagabunda strain 19-DSS-EL-015.</title>
        <authorList>
            <person name="Fiorenzani C."/>
        </authorList>
    </citation>
    <scope>NUCLEOTIDE SEQUENCE [LARGE SCALE GENOMIC DNA]</scope>
    <source>
        <strain evidence="5 6">19-DSS-EL-015</strain>
    </source>
</reference>
<name>A0ABR4PFZ0_9HELO</name>
<protein>
    <recommendedName>
        <fullName evidence="2">Autophagy-related protein 14</fullName>
    </recommendedName>
</protein>
<feature type="compositionally biased region" description="Low complexity" evidence="4">
    <location>
        <begin position="365"/>
        <end position="375"/>
    </location>
</feature>
<evidence type="ECO:0000256" key="1">
    <source>
        <dbReference type="ARBA" id="ARBA00009574"/>
    </source>
</evidence>
<proteinExistence type="inferred from homology"/>
<gene>
    <name evidence="5" type="ORF">PVAG01_06336</name>
</gene>
<evidence type="ECO:0000256" key="3">
    <source>
        <dbReference type="ARBA" id="ARBA00023054"/>
    </source>
</evidence>
<evidence type="ECO:0000256" key="2">
    <source>
        <dbReference type="ARBA" id="ARBA00013807"/>
    </source>
</evidence>
<dbReference type="InterPro" id="IPR018791">
    <property type="entry name" value="UV_resistance/autophagy_Atg14"/>
</dbReference>
<dbReference type="EMBL" id="JBFCZG010000005">
    <property type="protein sequence ID" value="KAL3422180.1"/>
    <property type="molecule type" value="Genomic_DNA"/>
</dbReference>
<dbReference type="PANTHER" id="PTHR15157:SF13">
    <property type="entry name" value="AUTOPHAGY-RELATED PROTEIN 14"/>
    <property type="match status" value="1"/>
</dbReference>
<keyword evidence="6" id="KW-1185">Reference proteome</keyword>